<feature type="compositionally biased region" description="Low complexity" evidence="1">
    <location>
        <begin position="113"/>
        <end position="127"/>
    </location>
</feature>
<gene>
    <name evidence="3" type="ORF">RN001_005490</name>
</gene>
<feature type="domain" description="DUF4806" evidence="2">
    <location>
        <begin position="242"/>
        <end position="317"/>
    </location>
</feature>
<dbReference type="EMBL" id="JARPUR010000002">
    <property type="protein sequence ID" value="KAK4882171.1"/>
    <property type="molecule type" value="Genomic_DNA"/>
</dbReference>
<comment type="caution">
    <text evidence="3">The sequence shown here is derived from an EMBL/GenBank/DDBJ whole genome shotgun (WGS) entry which is preliminary data.</text>
</comment>
<dbReference type="PANTHER" id="PTHR34153">
    <property type="entry name" value="SI:CH211-262H13.3-RELATED-RELATED"/>
    <property type="match status" value="1"/>
</dbReference>
<keyword evidence="4" id="KW-1185">Reference proteome</keyword>
<organism evidence="3 4">
    <name type="scientific">Aquatica leii</name>
    <dbReference type="NCBI Taxonomy" id="1421715"/>
    <lineage>
        <taxon>Eukaryota</taxon>
        <taxon>Metazoa</taxon>
        <taxon>Ecdysozoa</taxon>
        <taxon>Arthropoda</taxon>
        <taxon>Hexapoda</taxon>
        <taxon>Insecta</taxon>
        <taxon>Pterygota</taxon>
        <taxon>Neoptera</taxon>
        <taxon>Endopterygota</taxon>
        <taxon>Coleoptera</taxon>
        <taxon>Polyphaga</taxon>
        <taxon>Elateriformia</taxon>
        <taxon>Elateroidea</taxon>
        <taxon>Lampyridae</taxon>
        <taxon>Luciolinae</taxon>
        <taxon>Aquatica</taxon>
    </lineage>
</organism>
<proteinExistence type="predicted"/>
<feature type="region of interest" description="Disordered" evidence="1">
    <location>
        <begin position="75"/>
        <end position="133"/>
    </location>
</feature>
<name>A0AAN7PJY0_9COLE</name>
<dbReference type="PANTHER" id="PTHR34153:SF2">
    <property type="entry name" value="SI:CH211-262H13.3-RELATED"/>
    <property type="match status" value="1"/>
</dbReference>
<dbReference type="Proteomes" id="UP001353858">
    <property type="component" value="Unassembled WGS sequence"/>
</dbReference>
<dbReference type="Pfam" id="PF16064">
    <property type="entry name" value="DUF4806"/>
    <property type="match status" value="1"/>
</dbReference>
<accession>A0AAN7PJY0</accession>
<evidence type="ECO:0000313" key="3">
    <source>
        <dbReference type="EMBL" id="KAK4882171.1"/>
    </source>
</evidence>
<dbReference type="AlphaFoldDB" id="A0AAN7PJY0"/>
<evidence type="ECO:0000256" key="1">
    <source>
        <dbReference type="SAM" id="MobiDB-lite"/>
    </source>
</evidence>
<reference evidence="4" key="1">
    <citation type="submission" date="2023-01" db="EMBL/GenBank/DDBJ databases">
        <title>Key to firefly adult light organ development and bioluminescence: homeobox transcription factors regulate luciferase expression and transportation to peroxisome.</title>
        <authorList>
            <person name="Fu X."/>
        </authorList>
    </citation>
    <scope>NUCLEOTIDE SEQUENCE [LARGE SCALE GENOMIC DNA]</scope>
</reference>
<feature type="compositionally biased region" description="Basic residues" evidence="1">
    <location>
        <begin position="100"/>
        <end position="110"/>
    </location>
</feature>
<protein>
    <recommendedName>
        <fullName evidence="2">DUF4806 domain-containing protein</fullName>
    </recommendedName>
</protein>
<dbReference type="InterPro" id="IPR032071">
    <property type="entry name" value="DUF4806"/>
</dbReference>
<sequence>MWIVVHFKEDNTVECVPKLWYNYETNTCFFPKDQRAGKVYELIRSMKPVQEGWPLYKSEVLGEYAEFNEAQSKTEKARDTNFLSSHAEDVPSSNFSNQRKSARTKKRNRKYISESSSSNEDFFSSDDTVPNKKKKQYLTETEIPNAINQSEMSNCVIKQEPSVASNPHSPTISNSFLRYPTISDEFQQQILVELNLIKNILQEHSENFKILLNTSSRQVQEISNTETSSEFENLIMLLPLNSERLEIFEQLVNADKRLQGLMVNELSRMGGRDPKQMTKKIMYRVITNKTGQLYSWEGAKGKRPFKVLTLSKIILNAVRKNPGTAEATDLTIIDTIKSWLVKAKARADSKTEDN</sequence>
<evidence type="ECO:0000259" key="2">
    <source>
        <dbReference type="Pfam" id="PF16064"/>
    </source>
</evidence>
<evidence type="ECO:0000313" key="4">
    <source>
        <dbReference type="Proteomes" id="UP001353858"/>
    </source>
</evidence>